<gene>
    <name evidence="10" type="primary">pta</name>
    <name evidence="10" type="ORF">H9806_08820</name>
</gene>
<feature type="domain" description="Phosphate acetyl/butaryl transferase" evidence="9">
    <location>
        <begin position="8"/>
        <end position="320"/>
    </location>
</feature>
<dbReference type="EMBL" id="JAHLFT010000115">
    <property type="protein sequence ID" value="MBU3829197.1"/>
    <property type="molecule type" value="Genomic_DNA"/>
</dbReference>
<keyword evidence="7 10" id="KW-0012">Acyltransferase</keyword>
<comment type="similarity">
    <text evidence="3">Belongs to the phosphate acetyltransferase and butyryltransferase family.</text>
</comment>
<proteinExistence type="inferred from homology"/>
<sequence length="328" mass="35540">MSVFDIFKKQVKAAVNKPKLVFPEGNDARVLDAAFKLQAEGLVNVILLGNEQEICDQAASDHLNLTNIKIVDPETYPDFDEMCERFVEIRKGKNTLSDAKKMLKSVTYFGTMYVKMGLADGMVSGATHSTADTVRPALQIVKTAPNMKRVSGVMIMERGDERYIFADCAMNIDPDSETLAEIGYQAAKVAKMVEIDPKVAFLSFSTKGSANGPMVDKVKTAVAEFQKAHANIPADGELQFDAAFVESVGHRKAPDSKVAGEANVFVFPELQSGNIGYKIAQRLGNFTAVGPVLEGLAAPINDLSRGASAEDIYFMGILTAAQSLQKDE</sequence>
<comment type="catalytic activity">
    <reaction evidence="1">
        <text>acetyl-CoA + phosphate = acetyl phosphate + CoA</text>
        <dbReference type="Rhea" id="RHEA:19521"/>
        <dbReference type="ChEBI" id="CHEBI:22191"/>
        <dbReference type="ChEBI" id="CHEBI:43474"/>
        <dbReference type="ChEBI" id="CHEBI:57287"/>
        <dbReference type="ChEBI" id="CHEBI:57288"/>
        <dbReference type="EC" id="2.3.1.8"/>
    </reaction>
</comment>
<accession>A0A9E2KU70</accession>
<evidence type="ECO:0000256" key="2">
    <source>
        <dbReference type="ARBA" id="ARBA00004989"/>
    </source>
</evidence>
<dbReference type="AlphaFoldDB" id="A0A9E2KU70"/>
<dbReference type="Gene3D" id="3.40.50.10950">
    <property type="match status" value="1"/>
</dbReference>
<dbReference type="NCBIfam" id="NF007233">
    <property type="entry name" value="PRK09653.1"/>
    <property type="match status" value="1"/>
</dbReference>
<dbReference type="Gene3D" id="3.40.50.10750">
    <property type="entry name" value="Isocitrate/Isopropylmalate dehydrogenase-like"/>
    <property type="match status" value="1"/>
</dbReference>
<dbReference type="PIRSF" id="PIRSF000428">
    <property type="entry name" value="P_Ac_trans"/>
    <property type="match status" value="1"/>
</dbReference>
<dbReference type="InterPro" id="IPR002505">
    <property type="entry name" value="PTA_PTB"/>
</dbReference>
<dbReference type="Pfam" id="PF01515">
    <property type="entry name" value="PTA_PTB"/>
    <property type="match status" value="1"/>
</dbReference>
<keyword evidence="6 10" id="KW-0808">Transferase</keyword>
<evidence type="ECO:0000256" key="4">
    <source>
        <dbReference type="ARBA" id="ARBA00012707"/>
    </source>
</evidence>
<evidence type="ECO:0000313" key="10">
    <source>
        <dbReference type="EMBL" id="MBU3829197.1"/>
    </source>
</evidence>
<name>A0A9E2KU70_9LACO</name>
<dbReference type="InterPro" id="IPR042113">
    <property type="entry name" value="P_AcTrfase_dom1"/>
</dbReference>
<organism evidence="10 11">
    <name type="scientific">Candidatus Lactobacillus pullistercoris</name>
    <dbReference type="NCBI Taxonomy" id="2838636"/>
    <lineage>
        <taxon>Bacteria</taxon>
        <taxon>Bacillati</taxon>
        <taxon>Bacillota</taxon>
        <taxon>Bacilli</taxon>
        <taxon>Lactobacillales</taxon>
        <taxon>Lactobacillaceae</taxon>
        <taxon>Lactobacillus</taxon>
    </lineage>
</organism>
<comment type="pathway">
    <text evidence="2">Metabolic intermediate biosynthesis; acetyl-CoA biosynthesis; acetyl-CoA from acetate: step 2/2.</text>
</comment>
<dbReference type="PANTHER" id="PTHR43356:SF3">
    <property type="entry name" value="PHOSPHATE ACETYLTRANSFERASE"/>
    <property type="match status" value="1"/>
</dbReference>
<dbReference type="Proteomes" id="UP000823844">
    <property type="component" value="Unassembled WGS sequence"/>
</dbReference>
<dbReference type="SUPFAM" id="SSF53659">
    <property type="entry name" value="Isocitrate/Isopropylmalate dehydrogenase-like"/>
    <property type="match status" value="1"/>
</dbReference>
<evidence type="ECO:0000256" key="6">
    <source>
        <dbReference type="ARBA" id="ARBA00022679"/>
    </source>
</evidence>
<comment type="caution">
    <text evidence="10">The sequence shown here is derived from an EMBL/GenBank/DDBJ whole genome shotgun (WGS) entry which is preliminary data.</text>
</comment>
<dbReference type="PANTHER" id="PTHR43356">
    <property type="entry name" value="PHOSPHATE ACETYLTRANSFERASE"/>
    <property type="match status" value="1"/>
</dbReference>
<evidence type="ECO:0000256" key="7">
    <source>
        <dbReference type="ARBA" id="ARBA00023315"/>
    </source>
</evidence>
<evidence type="ECO:0000313" key="11">
    <source>
        <dbReference type="Proteomes" id="UP000823844"/>
    </source>
</evidence>
<dbReference type="EC" id="2.3.1.8" evidence="4"/>
<dbReference type="InterPro" id="IPR042112">
    <property type="entry name" value="P_AcTrfase_dom2"/>
</dbReference>
<dbReference type="InterPro" id="IPR050500">
    <property type="entry name" value="Phos_Acetyltrans/Butyryltrans"/>
</dbReference>
<reference evidence="10" key="2">
    <citation type="submission" date="2021-04" db="EMBL/GenBank/DDBJ databases">
        <authorList>
            <person name="Gilroy R."/>
        </authorList>
    </citation>
    <scope>NUCLEOTIDE SEQUENCE</scope>
    <source>
        <strain evidence="10">F6-686</strain>
    </source>
</reference>
<protein>
    <recommendedName>
        <fullName evidence="5">Phosphate acetyltransferase</fullName>
        <ecNumber evidence="4">2.3.1.8</ecNumber>
    </recommendedName>
    <alternativeName>
        <fullName evidence="8">Phosphotransacetylase</fullName>
    </alternativeName>
</protein>
<dbReference type="InterPro" id="IPR012147">
    <property type="entry name" value="P_Ac_Bu_trans"/>
</dbReference>
<evidence type="ECO:0000256" key="3">
    <source>
        <dbReference type="ARBA" id="ARBA00005656"/>
    </source>
</evidence>
<evidence type="ECO:0000256" key="1">
    <source>
        <dbReference type="ARBA" id="ARBA00000705"/>
    </source>
</evidence>
<dbReference type="NCBIfam" id="TIGR00651">
    <property type="entry name" value="pta"/>
    <property type="match status" value="1"/>
</dbReference>
<dbReference type="GO" id="GO:0008959">
    <property type="term" value="F:phosphate acetyltransferase activity"/>
    <property type="evidence" value="ECO:0007669"/>
    <property type="project" value="UniProtKB-EC"/>
</dbReference>
<evidence type="ECO:0000256" key="8">
    <source>
        <dbReference type="ARBA" id="ARBA00031108"/>
    </source>
</evidence>
<evidence type="ECO:0000256" key="5">
    <source>
        <dbReference type="ARBA" id="ARBA00021528"/>
    </source>
</evidence>
<reference evidence="10" key="1">
    <citation type="journal article" date="2021" name="PeerJ">
        <title>Extensive microbial diversity within the chicken gut microbiome revealed by metagenomics and culture.</title>
        <authorList>
            <person name="Gilroy R."/>
            <person name="Ravi A."/>
            <person name="Getino M."/>
            <person name="Pursley I."/>
            <person name="Horton D.L."/>
            <person name="Alikhan N.F."/>
            <person name="Baker D."/>
            <person name="Gharbi K."/>
            <person name="Hall N."/>
            <person name="Watson M."/>
            <person name="Adriaenssens E.M."/>
            <person name="Foster-Nyarko E."/>
            <person name="Jarju S."/>
            <person name="Secka A."/>
            <person name="Antonio M."/>
            <person name="Oren A."/>
            <person name="Chaudhuri R.R."/>
            <person name="La Ragione R."/>
            <person name="Hildebrand F."/>
            <person name="Pallen M.J."/>
        </authorList>
    </citation>
    <scope>NUCLEOTIDE SEQUENCE</scope>
    <source>
        <strain evidence="10">F6-686</strain>
    </source>
</reference>
<dbReference type="InterPro" id="IPR004614">
    <property type="entry name" value="P_AcTrfase"/>
</dbReference>
<evidence type="ECO:0000259" key="9">
    <source>
        <dbReference type="Pfam" id="PF01515"/>
    </source>
</evidence>